<comment type="caution">
    <text evidence="2">The sequence shown here is derived from an EMBL/GenBank/DDBJ whole genome shotgun (WGS) entry which is preliminary data.</text>
</comment>
<dbReference type="AlphaFoldDB" id="T0K969"/>
<dbReference type="Proteomes" id="UP000015530">
    <property type="component" value="Unassembled WGS sequence"/>
</dbReference>
<sequence length="124" mass="13935">MTVRDSTRVKTTTAHGHDEEKEEEEERGRRRKGPRPLRSRCSGQGTETWKLAVVMPGPLLADTHWDIVTNADRQSVAFAVLLRYAPKGQLFGGYLDNGDSLSLSTRLPGDYAATCRCVRTMLEW</sequence>
<evidence type="ECO:0000313" key="2">
    <source>
        <dbReference type="EMBL" id="EQB49588.1"/>
    </source>
</evidence>
<name>T0K969_COLGC</name>
<evidence type="ECO:0000313" key="3">
    <source>
        <dbReference type="Proteomes" id="UP000015530"/>
    </source>
</evidence>
<reference evidence="3" key="1">
    <citation type="journal article" date="2013" name="Mol. Plant Microbe Interact.">
        <title>Global aspects of pacC regulation of pathogenicity genes in Colletotrichum gloeosporioides as revealed by transcriptome analysis.</title>
        <authorList>
            <person name="Alkan N."/>
            <person name="Meng X."/>
            <person name="Friedlander G."/>
            <person name="Reuveni E."/>
            <person name="Sukno S."/>
            <person name="Sherman A."/>
            <person name="Thon M."/>
            <person name="Fluhr R."/>
            <person name="Prusky D."/>
        </authorList>
    </citation>
    <scope>NUCLEOTIDE SEQUENCE [LARGE SCALE GENOMIC DNA]</scope>
    <source>
        <strain evidence="3">Cg-14</strain>
    </source>
</reference>
<protein>
    <submittedName>
        <fullName evidence="2">Uncharacterized protein</fullName>
    </submittedName>
</protein>
<proteinExistence type="predicted"/>
<evidence type="ECO:0000256" key="1">
    <source>
        <dbReference type="SAM" id="MobiDB-lite"/>
    </source>
</evidence>
<dbReference type="EMBL" id="AMYD01002293">
    <property type="protein sequence ID" value="EQB49588.1"/>
    <property type="molecule type" value="Genomic_DNA"/>
</dbReference>
<organism evidence="2 3">
    <name type="scientific">Colletotrichum gloeosporioides (strain Cg-14)</name>
    <name type="common">Anthracnose fungus</name>
    <name type="synonym">Glomerella cingulata</name>
    <dbReference type="NCBI Taxonomy" id="1237896"/>
    <lineage>
        <taxon>Eukaryota</taxon>
        <taxon>Fungi</taxon>
        <taxon>Dikarya</taxon>
        <taxon>Ascomycota</taxon>
        <taxon>Pezizomycotina</taxon>
        <taxon>Sordariomycetes</taxon>
        <taxon>Hypocreomycetidae</taxon>
        <taxon>Glomerellales</taxon>
        <taxon>Glomerellaceae</taxon>
        <taxon>Colletotrichum</taxon>
        <taxon>Colletotrichum gloeosporioides species complex</taxon>
    </lineage>
</organism>
<gene>
    <name evidence="2" type="ORF">CGLO_11061</name>
</gene>
<dbReference type="HOGENOM" id="CLU_2003744_0_0_1"/>
<feature type="compositionally biased region" description="Basic residues" evidence="1">
    <location>
        <begin position="29"/>
        <end position="38"/>
    </location>
</feature>
<accession>T0K969</accession>
<feature type="region of interest" description="Disordered" evidence="1">
    <location>
        <begin position="1"/>
        <end position="43"/>
    </location>
</feature>